<comment type="caution">
    <text evidence="1">The sequence shown here is derived from an EMBL/GenBank/DDBJ whole genome shotgun (WGS) entry which is preliminary data.</text>
</comment>
<accession>A0AA39SHS8</accession>
<reference evidence="1" key="2">
    <citation type="submission" date="2023-06" db="EMBL/GenBank/DDBJ databases">
        <authorList>
            <person name="Swenson N.G."/>
            <person name="Wegrzyn J.L."/>
            <person name="Mcevoy S.L."/>
        </authorList>
    </citation>
    <scope>NUCLEOTIDE SEQUENCE</scope>
    <source>
        <strain evidence="1">NS2018</strain>
        <tissue evidence="1">Leaf</tissue>
    </source>
</reference>
<evidence type="ECO:0000313" key="1">
    <source>
        <dbReference type="EMBL" id="KAK0589304.1"/>
    </source>
</evidence>
<gene>
    <name evidence="1" type="ORF">LWI29_012412</name>
</gene>
<keyword evidence="2" id="KW-1185">Reference proteome</keyword>
<evidence type="ECO:0000313" key="2">
    <source>
        <dbReference type="Proteomes" id="UP001168877"/>
    </source>
</evidence>
<sequence>MLGSGGRLNFGRPGMVGKLGIGRDGWVVGNVGSVGCGRFGLEGNGGSCRRLRAAKLTSMLEIVKTTMKAKNKHWRNVGMEESINKSFFVELEDLETWLSTDHIDAYMNLLAKRMESEPDEHRHSYVILSSKFFTKVKVEWNRIIEGDNEAGSLFDELVYECPTDWIEYDHGNRPGWGQPWWLYTQRGAPESQVLYAEVLISTVSTSLSIFGSVILGQFGLGLSIIVRFHGFGIIERCFWFDHLWCWKLVEIGIGLEAFDLINLFELNVNFEVCGLRIGIDLSWKLEFANCLSCFEYF</sequence>
<reference evidence="1" key="1">
    <citation type="journal article" date="2022" name="Plant J.">
        <title>Strategies of tolerance reflected in two North American maple genomes.</title>
        <authorList>
            <person name="McEvoy S.L."/>
            <person name="Sezen U.U."/>
            <person name="Trouern-Trend A."/>
            <person name="McMahon S.M."/>
            <person name="Schaberg P.G."/>
            <person name="Yang J."/>
            <person name="Wegrzyn J.L."/>
            <person name="Swenson N.G."/>
        </authorList>
    </citation>
    <scope>NUCLEOTIDE SEQUENCE</scope>
    <source>
        <strain evidence="1">NS2018</strain>
    </source>
</reference>
<dbReference type="AlphaFoldDB" id="A0AA39SHS8"/>
<dbReference type="Gene3D" id="3.40.395.10">
    <property type="entry name" value="Adenoviral Proteinase, Chain A"/>
    <property type="match status" value="1"/>
</dbReference>
<dbReference type="EMBL" id="JAUESC010000381">
    <property type="protein sequence ID" value="KAK0589304.1"/>
    <property type="molecule type" value="Genomic_DNA"/>
</dbReference>
<protein>
    <submittedName>
        <fullName evidence="1">Uncharacterized protein</fullName>
    </submittedName>
</protein>
<name>A0AA39SHS8_ACESA</name>
<proteinExistence type="predicted"/>
<organism evidence="1 2">
    <name type="scientific">Acer saccharum</name>
    <name type="common">Sugar maple</name>
    <dbReference type="NCBI Taxonomy" id="4024"/>
    <lineage>
        <taxon>Eukaryota</taxon>
        <taxon>Viridiplantae</taxon>
        <taxon>Streptophyta</taxon>
        <taxon>Embryophyta</taxon>
        <taxon>Tracheophyta</taxon>
        <taxon>Spermatophyta</taxon>
        <taxon>Magnoliopsida</taxon>
        <taxon>eudicotyledons</taxon>
        <taxon>Gunneridae</taxon>
        <taxon>Pentapetalae</taxon>
        <taxon>rosids</taxon>
        <taxon>malvids</taxon>
        <taxon>Sapindales</taxon>
        <taxon>Sapindaceae</taxon>
        <taxon>Hippocastanoideae</taxon>
        <taxon>Acereae</taxon>
        <taxon>Acer</taxon>
    </lineage>
</organism>
<dbReference type="Proteomes" id="UP001168877">
    <property type="component" value="Unassembled WGS sequence"/>
</dbReference>